<protein>
    <recommendedName>
        <fullName evidence="1">Reverse transcriptase zinc-binding domain-containing protein</fullName>
    </recommendedName>
</protein>
<organism evidence="2">
    <name type="scientific">Triticum aestivum</name>
    <name type="common">Wheat</name>
    <dbReference type="NCBI Taxonomy" id="4565"/>
    <lineage>
        <taxon>Eukaryota</taxon>
        <taxon>Viridiplantae</taxon>
        <taxon>Streptophyta</taxon>
        <taxon>Embryophyta</taxon>
        <taxon>Tracheophyta</taxon>
        <taxon>Spermatophyta</taxon>
        <taxon>Magnoliopsida</taxon>
        <taxon>Liliopsida</taxon>
        <taxon>Poales</taxon>
        <taxon>Poaceae</taxon>
        <taxon>BOP clade</taxon>
        <taxon>Pooideae</taxon>
        <taxon>Triticodae</taxon>
        <taxon>Triticeae</taxon>
        <taxon>Triticinae</taxon>
        <taxon>Triticum</taxon>
    </lineage>
</organism>
<sequence>MAQAGKETLIKAVAHAIPAYIMGVFKLPLSVCDDLTRMVRNYWWGSEKGKRKAHWMAWEKIIQPKARGGLGFRDYRIFNQALLARQAWRLLVNPDSLCARVLKAKYYPNGRLEDTVFAGNASSSWQAITYGLELLKKGLVWRVGNGQNVRILRDPWLPRPPSYRPVTVQGRCRLRRVADLLSAHGTWDVDLLRQYFVSPDVEEILRIRPAPSLDDVLPWAPDPKGVFSVRSAYKIALDDKSRTSTCAMSRAPDGNRAVWTALWGCPAPPKVRVFGWRLATDSLATMQYKFKRHIERSDICTICGVEPEDNFHVVCRCPMAPALWEAMRESWPLPDLNSLNNSGPDWLLQLLDKSTEIERLVILMTFWRAWHC</sequence>
<evidence type="ECO:0000313" key="2">
    <source>
        <dbReference type="EMBL" id="ACK44480.1"/>
    </source>
</evidence>
<reference evidence="2" key="1">
    <citation type="submission" date="2008-11" db="EMBL/GenBank/DDBJ databases">
        <authorList>
            <person name="Cloutier S."/>
        </authorList>
    </citation>
    <scope>NUCLEOTIDE SEQUENCE</scope>
</reference>
<feature type="domain" description="Reverse transcriptase zinc-binding" evidence="1">
    <location>
        <begin position="227"/>
        <end position="324"/>
    </location>
</feature>
<dbReference type="AlphaFoldDB" id="D0QEJ8"/>
<dbReference type="Pfam" id="PF13966">
    <property type="entry name" value="zf-RVT"/>
    <property type="match status" value="1"/>
</dbReference>
<dbReference type="PANTHER" id="PTHR33116:SF86">
    <property type="entry name" value="REVERSE TRANSCRIPTASE DOMAIN-CONTAINING PROTEIN"/>
    <property type="match status" value="1"/>
</dbReference>
<evidence type="ECO:0000259" key="1">
    <source>
        <dbReference type="Pfam" id="PF13966"/>
    </source>
</evidence>
<dbReference type="EMBL" id="FJ447462">
    <property type="protein sequence ID" value="ACK44480.1"/>
    <property type="molecule type" value="Genomic_DNA"/>
</dbReference>
<accession>D0QEJ8</accession>
<proteinExistence type="predicted"/>
<dbReference type="InterPro" id="IPR026960">
    <property type="entry name" value="RVT-Znf"/>
</dbReference>
<name>D0QEJ8_WHEAT</name>
<dbReference type="PANTHER" id="PTHR33116">
    <property type="entry name" value="REVERSE TRANSCRIPTASE ZINC-BINDING DOMAIN-CONTAINING PROTEIN-RELATED-RELATED"/>
    <property type="match status" value="1"/>
</dbReference>